<keyword evidence="1" id="KW-1003">Cell membrane</keyword>
<dbReference type="InterPro" id="IPR050490">
    <property type="entry name" value="Bact_solute-bd_prot1"/>
</dbReference>
<evidence type="ECO:0000313" key="8">
    <source>
        <dbReference type="Proteomes" id="UP001220509"/>
    </source>
</evidence>
<evidence type="ECO:0000256" key="5">
    <source>
        <dbReference type="ARBA" id="ARBA00023288"/>
    </source>
</evidence>
<dbReference type="EMBL" id="CP117416">
    <property type="protein sequence ID" value="WCT54825.1"/>
    <property type="molecule type" value="Genomic_DNA"/>
</dbReference>
<keyword evidence="5" id="KW-0449">Lipoprotein</keyword>
<evidence type="ECO:0000313" key="7">
    <source>
        <dbReference type="EMBL" id="WCT54825.1"/>
    </source>
</evidence>
<dbReference type="CDD" id="cd13580">
    <property type="entry name" value="PBP2_AlgQ_like_1"/>
    <property type="match status" value="1"/>
</dbReference>
<dbReference type="Gene3D" id="3.40.190.10">
    <property type="entry name" value="Periplasmic binding protein-like II"/>
    <property type="match status" value="2"/>
</dbReference>
<evidence type="ECO:0000256" key="2">
    <source>
        <dbReference type="ARBA" id="ARBA00022729"/>
    </source>
</evidence>
<dbReference type="PANTHER" id="PTHR43649">
    <property type="entry name" value="ARABINOSE-BINDING PROTEIN-RELATED"/>
    <property type="match status" value="1"/>
</dbReference>
<sequence>MKKQTAVLMCLVLATSTVLSACGSKGSQGASVDDTITMAISQVGDIPSAGNPIQTQIEKYTGKKLDVQWIPNSAYDDKINVMIASGDMPDILKVNYTPAVTNAMRNDVFWEVGPYLKDYPNLAAQADVFYDNVKVDGKIYGVPRFSDIARATLLYRSDWFKKLKLDVPKSTEDWYNDVKALTLNDPDGNGKKDTYGMMLFKKYNEGEYSFTTRLAVSLGAPNKWKVEDDGSFTPEFMTAEYKGVMDLLKRLYDEQLINQDFAVFDSTEADKKFDSGLTGMKIAVAQTAKSQLERLQENVPDAEVDLAKLEGPDGYRVPAQSGNAGILVFPKVSVPTEEDLKALLSFLDKLMDPEMSTLLLRGVDGKHYKKLEDGRVEMTDFAAFQREVKPYRDNLPLVEGYNVPAQKDTKIGEKGVAMAKEITQYAIPNPALTLYSPTYEERGGDLDQMINDAQTKYIMGKIDENGWQQQVELWKTSGGDKVMQEYASSYKEQQQQKQSK</sequence>
<feature type="chain" id="PRO_5043354321" evidence="6">
    <location>
        <begin position="21"/>
        <end position="500"/>
    </location>
</feature>
<evidence type="ECO:0000256" key="1">
    <source>
        <dbReference type="ARBA" id="ARBA00022475"/>
    </source>
</evidence>
<dbReference type="AlphaFoldDB" id="A0AAX3LYY9"/>
<keyword evidence="2 6" id="KW-0732">Signal</keyword>
<keyword evidence="8" id="KW-1185">Reference proteome</keyword>
<dbReference type="KEGG" id="pka:PQ456_16695"/>
<name>A0AAX3LYY9_9BACL</name>
<accession>A0AAX3LYY9</accession>
<dbReference type="SUPFAM" id="SSF53850">
    <property type="entry name" value="Periplasmic binding protein-like II"/>
    <property type="match status" value="1"/>
</dbReference>
<keyword evidence="3" id="KW-0472">Membrane</keyword>
<dbReference type="PROSITE" id="PS51257">
    <property type="entry name" value="PROKAR_LIPOPROTEIN"/>
    <property type="match status" value="1"/>
</dbReference>
<protein>
    <submittedName>
        <fullName evidence="7">Extracellular solute-binding protein</fullName>
    </submittedName>
</protein>
<keyword evidence="4" id="KW-0564">Palmitate</keyword>
<dbReference type="InterPro" id="IPR006059">
    <property type="entry name" value="SBP"/>
</dbReference>
<evidence type="ECO:0000256" key="3">
    <source>
        <dbReference type="ARBA" id="ARBA00023136"/>
    </source>
</evidence>
<dbReference type="PANTHER" id="PTHR43649:SF33">
    <property type="entry name" value="POLYGALACTURONAN_RHAMNOGALACTURONAN-BINDING PROTEIN YTCQ"/>
    <property type="match status" value="1"/>
</dbReference>
<dbReference type="Proteomes" id="UP001220509">
    <property type="component" value="Chromosome"/>
</dbReference>
<gene>
    <name evidence="7" type="ORF">PQ456_16695</name>
</gene>
<evidence type="ECO:0000256" key="6">
    <source>
        <dbReference type="SAM" id="SignalP"/>
    </source>
</evidence>
<feature type="signal peptide" evidence="6">
    <location>
        <begin position="1"/>
        <end position="20"/>
    </location>
</feature>
<dbReference type="Pfam" id="PF01547">
    <property type="entry name" value="SBP_bac_1"/>
    <property type="match status" value="1"/>
</dbReference>
<organism evidence="7 8">
    <name type="scientific">Paenibacillus kyungheensis</name>
    <dbReference type="NCBI Taxonomy" id="1452732"/>
    <lineage>
        <taxon>Bacteria</taxon>
        <taxon>Bacillati</taxon>
        <taxon>Bacillota</taxon>
        <taxon>Bacilli</taxon>
        <taxon>Bacillales</taxon>
        <taxon>Paenibacillaceae</taxon>
        <taxon>Paenibacillus</taxon>
    </lineage>
</organism>
<reference evidence="7 8" key="1">
    <citation type="submission" date="2023-02" db="EMBL/GenBank/DDBJ databases">
        <title>Genome sequence of Paenibacillus kyungheensis KACC 18744.</title>
        <authorList>
            <person name="Kim S."/>
            <person name="Heo J."/>
            <person name="Kwon S.-W."/>
        </authorList>
    </citation>
    <scope>NUCLEOTIDE SEQUENCE [LARGE SCALE GENOMIC DNA]</scope>
    <source>
        <strain evidence="7 8">KACC 18744</strain>
    </source>
</reference>
<evidence type="ECO:0000256" key="4">
    <source>
        <dbReference type="ARBA" id="ARBA00023139"/>
    </source>
</evidence>
<proteinExistence type="predicted"/>
<dbReference type="RefSeq" id="WP_273613308.1">
    <property type="nucleotide sequence ID" value="NZ_CP117416.1"/>
</dbReference>